<dbReference type="EMBL" id="KZ293698">
    <property type="protein sequence ID" value="PBK84435.1"/>
    <property type="molecule type" value="Genomic_DNA"/>
</dbReference>
<feature type="non-terminal residue" evidence="1">
    <location>
        <position position="189"/>
    </location>
</feature>
<keyword evidence="2" id="KW-1185">Reference proteome</keyword>
<reference evidence="2" key="1">
    <citation type="journal article" date="2017" name="Nat. Ecol. Evol.">
        <title>Genome expansion and lineage-specific genetic innovations in the forest pathogenic fungi Armillaria.</title>
        <authorList>
            <person name="Sipos G."/>
            <person name="Prasanna A.N."/>
            <person name="Walter M.C."/>
            <person name="O'Connor E."/>
            <person name="Balint B."/>
            <person name="Krizsan K."/>
            <person name="Kiss B."/>
            <person name="Hess J."/>
            <person name="Varga T."/>
            <person name="Slot J."/>
            <person name="Riley R."/>
            <person name="Boka B."/>
            <person name="Rigling D."/>
            <person name="Barry K."/>
            <person name="Lee J."/>
            <person name="Mihaltcheva S."/>
            <person name="LaButti K."/>
            <person name="Lipzen A."/>
            <person name="Waldron R."/>
            <person name="Moloney N.M."/>
            <person name="Sperisen C."/>
            <person name="Kredics L."/>
            <person name="Vagvoelgyi C."/>
            <person name="Patrignani A."/>
            <person name="Fitzpatrick D."/>
            <person name="Nagy I."/>
            <person name="Doyle S."/>
            <person name="Anderson J.B."/>
            <person name="Grigoriev I.V."/>
            <person name="Gueldener U."/>
            <person name="Muensterkoetter M."/>
            <person name="Nagy L.G."/>
        </authorList>
    </citation>
    <scope>NUCLEOTIDE SEQUENCE [LARGE SCALE GENOMIC DNA]</scope>
    <source>
        <strain evidence="2">Ar21-2</strain>
    </source>
</reference>
<dbReference type="InParanoid" id="A0A2H3CN34"/>
<dbReference type="OMA" id="KTDFVIH"/>
<organism evidence="1 2">
    <name type="scientific">Armillaria gallica</name>
    <name type="common">Bulbous honey fungus</name>
    <name type="synonym">Armillaria bulbosa</name>
    <dbReference type="NCBI Taxonomy" id="47427"/>
    <lineage>
        <taxon>Eukaryota</taxon>
        <taxon>Fungi</taxon>
        <taxon>Dikarya</taxon>
        <taxon>Basidiomycota</taxon>
        <taxon>Agaricomycotina</taxon>
        <taxon>Agaricomycetes</taxon>
        <taxon>Agaricomycetidae</taxon>
        <taxon>Agaricales</taxon>
        <taxon>Marasmiineae</taxon>
        <taxon>Physalacriaceae</taxon>
        <taxon>Armillaria</taxon>
    </lineage>
</organism>
<dbReference type="CDD" id="cd21037">
    <property type="entry name" value="MLKL_NTD"/>
    <property type="match status" value="1"/>
</dbReference>
<evidence type="ECO:0000313" key="1">
    <source>
        <dbReference type="EMBL" id="PBK84435.1"/>
    </source>
</evidence>
<proteinExistence type="predicted"/>
<dbReference type="AlphaFoldDB" id="A0A2H3CN34"/>
<dbReference type="Proteomes" id="UP000217790">
    <property type="component" value="Unassembled WGS sequence"/>
</dbReference>
<dbReference type="GO" id="GO:0007166">
    <property type="term" value="P:cell surface receptor signaling pathway"/>
    <property type="evidence" value="ECO:0007669"/>
    <property type="project" value="InterPro"/>
</dbReference>
<protein>
    <submittedName>
        <fullName evidence="1">Uncharacterized protein</fullName>
    </submittedName>
</protein>
<dbReference type="InterPro" id="IPR059179">
    <property type="entry name" value="MLKL-like_MCAfunc"/>
</dbReference>
<name>A0A2H3CN34_ARMGA</name>
<gene>
    <name evidence="1" type="ORF">ARMGADRAFT_1018557</name>
</gene>
<dbReference type="OrthoDB" id="2854096at2759"/>
<dbReference type="InterPro" id="IPR036537">
    <property type="entry name" value="Adaptor_Cbl_N_dom_sf"/>
</dbReference>
<dbReference type="Gene3D" id="1.20.930.20">
    <property type="entry name" value="Adaptor protein Cbl, N-terminal domain"/>
    <property type="match status" value="1"/>
</dbReference>
<sequence>MPTLNACLKVANIAEASGVPYVENVAKVAVVVFELLEQKGKNKKDAEELCQSVADTIVVIDTLVRMQGEQGTASYIDICGEMETYLQRMAQDIKDFKLKHRGLRGVFCVDDFKDAIQSYRRRVDDLKTDFVIHSVGDCNSKVTQIHCLLMNGTPQAAVRHSEDSDEFVFRIPKKPVAITAFFFHPGLIT</sequence>
<accession>A0A2H3CN34</accession>
<evidence type="ECO:0000313" key="2">
    <source>
        <dbReference type="Proteomes" id="UP000217790"/>
    </source>
</evidence>